<dbReference type="OrthoDB" id="8954335at2759"/>
<keyword evidence="4" id="KW-1185">Reference proteome</keyword>
<feature type="domain" description="G" evidence="2">
    <location>
        <begin position="76"/>
        <end position="163"/>
    </location>
</feature>
<organism evidence="3 4">
    <name type="scientific">Dactylonectria estremocensis</name>
    <dbReference type="NCBI Taxonomy" id="1079267"/>
    <lineage>
        <taxon>Eukaryota</taxon>
        <taxon>Fungi</taxon>
        <taxon>Dikarya</taxon>
        <taxon>Ascomycota</taxon>
        <taxon>Pezizomycotina</taxon>
        <taxon>Sordariomycetes</taxon>
        <taxon>Hypocreomycetidae</taxon>
        <taxon>Hypocreales</taxon>
        <taxon>Nectriaceae</taxon>
        <taxon>Dactylonectria</taxon>
    </lineage>
</organism>
<feature type="region of interest" description="Disordered" evidence="1">
    <location>
        <begin position="362"/>
        <end position="411"/>
    </location>
</feature>
<comment type="caution">
    <text evidence="3">The sequence shown here is derived from an EMBL/GenBank/DDBJ whole genome shotgun (WGS) entry which is preliminary data.</text>
</comment>
<evidence type="ECO:0000259" key="2">
    <source>
        <dbReference type="Pfam" id="PF01926"/>
    </source>
</evidence>
<name>A0A9P9EHV8_9HYPO</name>
<dbReference type="SUPFAM" id="SSF52540">
    <property type="entry name" value="P-loop containing nucleoside triphosphate hydrolases"/>
    <property type="match status" value="1"/>
</dbReference>
<evidence type="ECO:0000256" key="1">
    <source>
        <dbReference type="SAM" id="MobiDB-lite"/>
    </source>
</evidence>
<dbReference type="GO" id="GO:0005525">
    <property type="term" value="F:GTP binding"/>
    <property type="evidence" value="ECO:0007669"/>
    <property type="project" value="InterPro"/>
</dbReference>
<dbReference type="Gene3D" id="3.40.50.300">
    <property type="entry name" value="P-loop containing nucleotide triphosphate hydrolases"/>
    <property type="match status" value="1"/>
</dbReference>
<dbReference type="InterPro" id="IPR027417">
    <property type="entry name" value="P-loop_NTPase"/>
</dbReference>
<dbReference type="EMBL" id="JAGMUU010000014">
    <property type="protein sequence ID" value="KAH7139839.1"/>
    <property type="molecule type" value="Genomic_DNA"/>
</dbReference>
<dbReference type="Pfam" id="PF01926">
    <property type="entry name" value="MMR_HSR1"/>
    <property type="match status" value="1"/>
</dbReference>
<feature type="region of interest" description="Disordered" evidence="1">
    <location>
        <begin position="22"/>
        <end position="66"/>
    </location>
</feature>
<accession>A0A9P9EHV8</accession>
<dbReference type="InterPro" id="IPR006073">
    <property type="entry name" value="GTP-bd"/>
</dbReference>
<reference evidence="3" key="1">
    <citation type="journal article" date="2021" name="Nat. Commun.">
        <title>Genetic determinants of endophytism in the Arabidopsis root mycobiome.</title>
        <authorList>
            <person name="Mesny F."/>
            <person name="Miyauchi S."/>
            <person name="Thiergart T."/>
            <person name="Pickel B."/>
            <person name="Atanasova L."/>
            <person name="Karlsson M."/>
            <person name="Huettel B."/>
            <person name="Barry K.W."/>
            <person name="Haridas S."/>
            <person name="Chen C."/>
            <person name="Bauer D."/>
            <person name="Andreopoulos W."/>
            <person name="Pangilinan J."/>
            <person name="LaButti K."/>
            <person name="Riley R."/>
            <person name="Lipzen A."/>
            <person name="Clum A."/>
            <person name="Drula E."/>
            <person name="Henrissat B."/>
            <person name="Kohler A."/>
            <person name="Grigoriev I.V."/>
            <person name="Martin F.M."/>
            <person name="Hacquard S."/>
        </authorList>
    </citation>
    <scope>NUCLEOTIDE SEQUENCE</scope>
    <source>
        <strain evidence="3">MPI-CAGE-AT-0021</strain>
    </source>
</reference>
<dbReference type="AlphaFoldDB" id="A0A9P9EHV8"/>
<feature type="compositionally biased region" description="Basic and acidic residues" evidence="1">
    <location>
        <begin position="362"/>
        <end position="402"/>
    </location>
</feature>
<dbReference type="CDD" id="cd00882">
    <property type="entry name" value="Ras_like_GTPase"/>
    <property type="match status" value="1"/>
</dbReference>
<proteinExistence type="predicted"/>
<evidence type="ECO:0000313" key="3">
    <source>
        <dbReference type="EMBL" id="KAH7139839.1"/>
    </source>
</evidence>
<protein>
    <recommendedName>
        <fullName evidence="2">G domain-containing protein</fullName>
    </recommendedName>
</protein>
<evidence type="ECO:0000313" key="4">
    <source>
        <dbReference type="Proteomes" id="UP000717696"/>
    </source>
</evidence>
<sequence length="639" mass="72078">MPAHRRLPAPASIGLDLASSKARIPNIETDESGSDLEGPAMSLSETDSEVPVSSSSTQKPKGFRRGGIPKKSDVFIAVMGVTGSGKSSFISMCSDTRIKIGHSLEACTAVVDVYPCNLLTDRTVYLIDTPGFDDTDKSDNEVLGEIAAWLADSYQNKILLHGIIYLHRITDIRMQGSAKRNLLLFRELCGKDALQKVILATTMWDKVEREEGVRREAELRNTQEFWGWMVSQGSAVHRHQNTKESARKIINQLANHNKKFATDLQTQLVDQRLTLDETSAGKELQSELMKERERWEKQLRLVQKDMQAALEKNDQEAEKIMGEERDRYTRMIKKAEEKTATLRLTMESLIAQRDKRVARMEKKLKEQKEQKEQKEKKEKKGKKATREDAPKRVVGGRAEKGKPTGTEEFPPVSVSMFGSEFSLTSRICSMSNVPSPKRYSPKGSEVSATIIGEKTNDRKTWVARYSDETWGRSKFFERHYPHLDGQLRSNVKVKLASCALGADEQYSARWADGSWSCYAYDKTAGVMEDVVKICNKNADYGIKAIALGYKTTYIISYGSERKLRYKCELGAHYPALRQVLEAKNPLDIHAITLNPRSKTDFILVYSQPDGQHGISWICSNSIIDMEIRTWVNQTLGVDG</sequence>
<gene>
    <name evidence="3" type="ORF">B0J13DRAFT_596814</name>
</gene>
<dbReference type="Proteomes" id="UP000717696">
    <property type="component" value="Unassembled WGS sequence"/>
</dbReference>